<organism evidence="3 4">
    <name type="scientific">Bizionia gelidisalsuginis</name>
    <dbReference type="NCBI Taxonomy" id="291188"/>
    <lineage>
        <taxon>Bacteria</taxon>
        <taxon>Pseudomonadati</taxon>
        <taxon>Bacteroidota</taxon>
        <taxon>Flavobacteriia</taxon>
        <taxon>Flavobacteriales</taxon>
        <taxon>Flavobacteriaceae</taxon>
        <taxon>Bizionia</taxon>
    </lineage>
</organism>
<dbReference type="CDD" id="cd03789">
    <property type="entry name" value="GT9_LPS_heptosyltransferase"/>
    <property type="match status" value="1"/>
</dbReference>
<reference evidence="3 4" key="1">
    <citation type="submission" date="2019-08" db="EMBL/GenBank/DDBJ databases">
        <title>Genomes of Antarctic Bizionia species.</title>
        <authorList>
            <person name="Bowman J.P."/>
        </authorList>
    </citation>
    <scope>NUCLEOTIDE SEQUENCE [LARGE SCALE GENOMIC DNA]</scope>
    <source>
        <strain evidence="3 4">IC164</strain>
    </source>
</reference>
<keyword evidence="4" id="KW-1185">Reference proteome</keyword>
<dbReference type="InterPro" id="IPR002201">
    <property type="entry name" value="Glyco_trans_9"/>
</dbReference>
<keyword evidence="1" id="KW-0328">Glycosyltransferase</keyword>
<dbReference type="PANTHER" id="PTHR30160">
    <property type="entry name" value="TETRAACYLDISACCHARIDE 4'-KINASE-RELATED"/>
    <property type="match status" value="1"/>
</dbReference>
<comment type="caution">
    <text evidence="3">The sequence shown here is derived from an EMBL/GenBank/DDBJ whole genome shotgun (WGS) entry which is preliminary data.</text>
</comment>
<gene>
    <name evidence="3" type="ORF">ES677_02610</name>
</gene>
<dbReference type="EMBL" id="VSKN01000002">
    <property type="protein sequence ID" value="TYC17089.1"/>
    <property type="molecule type" value="Genomic_DNA"/>
</dbReference>
<evidence type="ECO:0000256" key="1">
    <source>
        <dbReference type="ARBA" id="ARBA00022676"/>
    </source>
</evidence>
<dbReference type="RefSeq" id="WP_148380351.1">
    <property type="nucleotide sequence ID" value="NZ_VSKN01000002.1"/>
</dbReference>
<evidence type="ECO:0000313" key="3">
    <source>
        <dbReference type="EMBL" id="TYC17089.1"/>
    </source>
</evidence>
<dbReference type="SUPFAM" id="SSF53756">
    <property type="entry name" value="UDP-Glycosyltransferase/glycogen phosphorylase"/>
    <property type="match status" value="1"/>
</dbReference>
<dbReference type="InterPro" id="IPR051199">
    <property type="entry name" value="LPS_LOS_Heptosyltrfase"/>
</dbReference>
<dbReference type="PANTHER" id="PTHR30160:SF7">
    <property type="entry name" value="ADP-HEPTOSE--LPS HEPTOSYLTRANSFERASE 2"/>
    <property type="match status" value="1"/>
</dbReference>
<evidence type="ECO:0000256" key="2">
    <source>
        <dbReference type="ARBA" id="ARBA00022679"/>
    </source>
</evidence>
<protein>
    <submittedName>
        <fullName evidence="3">Glycosyltransferase family 9 protein</fullName>
    </submittedName>
</protein>
<name>A0ABY3MDT5_9FLAO</name>
<proteinExistence type="predicted"/>
<dbReference type="Proteomes" id="UP000323621">
    <property type="component" value="Unassembled WGS sequence"/>
</dbReference>
<sequence>MKILVIQQKMIGDVLTTSILLESLRKRYPAAELHYLINSHTLAVVDNNPFIDKFIFVTPNIEASKIDFYKFLKTIKAEDYDITIDAYGKLSSTLISYFSKAKMRIAYYKKYTAFLLTHPIERIQTPKHHSSLALENRFRLLEPLNISFKDIQPQIYLKPNEIEGAKTLLAASGIDLEKPLFMISVLGSNATKTYPFKYMATLLNTIAHTVENAQILFNYIPSQRVQAEAIYKNCLPETKAHIFLDVYGKSLREFLAITSLCTALIGNEGGANNMAKALSLPTFTIFSPYLNKKNWFGDNETKQHIAVHLSDYIAYDISLAKKQPREYYLKFKPNFISEKLISFLKINI</sequence>
<dbReference type="Gene3D" id="3.40.50.2000">
    <property type="entry name" value="Glycogen Phosphorylase B"/>
    <property type="match status" value="2"/>
</dbReference>
<dbReference type="Pfam" id="PF01075">
    <property type="entry name" value="Glyco_transf_9"/>
    <property type="match status" value="1"/>
</dbReference>
<keyword evidence="2" id="KW-0808">Transferase</keyword>
<evidence type="ECO:0000313" key="4">
    <source>
        <dbReference type="Proteomes" id="UP000323621"/>
    </source>
</evidence>
<accession>A0ABY3MDT5</accession>